<dbReference type="EMBL" id="JAENHL010000008">
    <property type="protein sequence ID" value="MBK1870997.1"/>
    <property type="molecule type" value="Genomic_DNA"/>
</dbReference>
<gene>
    <name evidence="1" type="primary">grpE</name>
    <name evidence="1" type="ORF">JHL16_31820</name>
</gene>
<accession>A0ACC5RED2</accession>
<keyword evidence="2" id="KW-1185">Reference proteome</keyword>
<proteinExistence type="predicted"/>
<evidence type="ECO:0000313" key="2">
    <source>
        <dbReference type="Proteomes" id="UP000616151"/>
    </source>
</evidence>
<name>A0ACC5RED2_9HYPH</name>
<evidence type="ECO:0000313" key="1">
    <source>
        <dbReference type="EMBL" id="MBK1870997.1"/>
    </source>
</evidence>
<organism evidence="1 2">
    <name type="scientific">Taklimakanibacter albus</name>
    <dbReference type="NCBI Taxonomy" id="2800327"/>
    <lineage>
        <taxon>Bacteria</taxon>
        <taxon>Pseudomonadati</taxon>
        <taxon>Pseudomonadota</taxon>
        <taxon>Alphaproteobacteria</taxon>
        <taxon>Hyphomicrobiales</taxon>
        <taxon>Aestuariivirgaceae</taxon>
        <taxon>Taklimakanibacter</taxon>
    </lineage>
</organism>
<reference evidence="1" key="1">
    <citation type="submission" date="2021-01" db="EMBL/GenBank/DDBJ databases">
        <authorList>
            <person name="Sun Q."/>
        </authorList>
    </citation>
    <scope>NUCLEOTIDE SEQUENCE</scope>
    <source>
        <strain evidence="1">YIM B02566</strain>
    </source>
</reference>
<dbReference type="Proteomes" id="UP000616151">
    <property type="component" value="Unassembled WGS sequence"/>
</dbReference>
<sequence>MTAKTSKDTMAEEIPATDIPEAEPVTLDMEADPREAEITGLKEEAGKLKDQLLRTFAEMDNLRKRMEREKAEATLYAASNFARDILSVSDNMDRALATAEADHLKEATEPVKNLVAGVEMTNRELLKVFERHGITRVFPMGEKFDPHYHQAVFEVPTNDAAPGTVVQVMQAGFKIGDRVLRPAMVGVARAAG</sequence>
<protein>
    <submittedName>
        <fullName evidence="1">Nucleotide exchange factor GrpE</fullName>
    </submittedName>
</protein>
<comment type="caution">
    <text evidence="1">The sequence shown here is derived from an EMBL/GenBank/DDBJ whole genome shotgun (WGS) entry which is preliminary data.</text>
</comment>